<proteinExistence type="predicted"/>
<name>A0A2G9CEY3_9BURK</name>
<keyword evidence="2" id="KW-1185">Reference proteome</keyword>
<dbReference type="OrthoDB" id="9804751at2"/>
<evidence type="ECO:0000313" key="2">
    <source>
        <dbReference type="Proteomes" id="UP000231501"/>
    </source>
</evidence>
<dbReference type="Gene3D" id="3.20.20.450">
    <property type="entry name" value="EAL domain"/>
    <property type="match status" value="1"/>
</dbReference>
<evidence type="ECO:0000313" key="1">
    <source>
        <dbReference type="EMBL" id="PIM54991.1"/>
    </source>
</evidence>
<evidence type="ECO:0008006" key="3">
    <source>
        <dbReference type="Google" id="ProtNLM"/>
    </source>
</evidence>
<dbReference type="Proteomes" id="UP000231501">
    <property type="component" value="Unassembled WGS sequence"/>
</dbReference>
<dbReference type="SUPFAM" id="SSF141868">
    <property type="entry name" value="EAL domain-like"/>
    <property type="match status" value="1"/>
</dbReference>
<dbReference type="AlphaFoldDB" id="A0A2G9CEY3"/>
<dbReference type="InterPro" id="IPR035919">
    <property type="entry name" value="EAL_sf"/>
</dbReference>
<comment type="caution">
    <text evidence="1">The sequence shown here is derived from an EMBL/GenBank/DDBJ whole genome shotgun (WGS) entry which is preliminary data.</text>
</comment>
<dbReference type="EMBL" id="PEOG01000006">
    <property type="protein sequence ID" value="PIM54991.1"/>
    <property type="molecule type" value="Genomic_DNA"/>
</dbReference>
<sequence>MGLELGFRWNEGPRRSPPPPSPYATSLLLSQALLDGGLIQQRRPGCLFVDMDATALLSPIADVLCGALGAIQLPADVPVQESTTRRIAQLHARGYQFALAGVASPDDPRLTWLPMIAFLKLDVSLAPASAWMPVQELARQAGVALIADRLTEPVDYLRLKAQGVRFFQGDLLGPPQEETPRALPSCDLDVLARLFRLARLGAPHDALAMAAAADPALVVRLLMLHRLYLNRLRPPASLTEALADLPELVLIGWLQVLRTSTFDLSPHTRSWSQAVREQIHNYRARLIGARACSSPAELEAKVFDLYRRLCSREPVAPARPPLLEGGGPL</sequence>
<reference evidence="1 2" key="1">
    <citation type="submission" date="2017-11" db="EMBL/GenBank/DDBJ databases">
        <title>Draft genome sequence of Mitsuaria sp. HWN-4.</title>
        <authorList>
            <person name="Gundlapally S.R."/>
        </authorList>
    </citation>
    <scope>NUCLEOTIDE SEQUENCE [LARGE SCALE GENOMIC DNA]</scope>
    <source>
        <strain evidence="1 2">HWN-4</strain>
    </source>
</reference>
<accession>A0A2G9CEY3</accession>
<protein>
    <recommendedName>
        <fullName evidence="3">HDOD domain-containing protein</fullName>
    </recommendedName>
</protein>
<organism evidence="1 2">
    <name type="scientific">Roseateles chitinivorans</name>
    <dbReference type="NCBI Taxonomy" id="2917965"/>
    <lineage>
        <taxon>Bacteria</taxon>
        <taxon>Pseudomonadati</taxon>
        <taxon>Pseudomonadota</taxon>
        <taxon>Betaproteobacteria</taxon>
        <taxon>Burkholderiales</taxon>
        <taxon>Sphaerotilaceae</taxon>
        <taxon>Roseateles</taxon>
    </lineage>
</organism>
<gene>
    <name evidence="1" type="ORF">CS062_02000</name>
</gene>
<dbReference type="RefSeq" id="WP_099859789.1">
    <property type="nucleotide sequence ID" value="NZ_PEOG01000006.1"/>
</dbReference>